<evidence type="ECO:0008006" key="2">
    <source>
        <dbReference type="Google" id="ProtNLM"/>
    </source>
</evidence>
<dbReference type="InterPro" id="IPR036412">
    <property type="entry name" value="HAD-like_sf"/>
</dbReference>
<evidence type="ECO:0000313" key="1">
    <source>
        <dbReference type="EMBL" id="SVC26585.1"/>
    </source>
</evidence>
<dbReference type="EMBL" id="UINC01082117">
    <property type="protein sequence ID" value="SVC26585.1"/>
    <property type="molecule type" value="Genomic_DNA"/>
</dbReference>
<name>A0A382KSP2_9ZZZZ</name>
<proteinExistence type="predicted"/>
<protein>
    <recommendedName>
        <fullName evidence="2">FCP1 homology domain-containing protein</fullName>
    </recommendedName>
</protein>
<dbReference type="Pfam" id="PF06941">
    <property type="entry name" value="NT5C"/>
    <property type="match status" value="1"/>
</dbReference>
<dbReference type="InterPro" id="IPR010708">
    <property type="entry name" value="5'(3')-deoxyribonucleotidase"/>
</dbReference>
<dbReference type="GO" id="GO:0008253">
    <property type="term" value="F:5'-nucleotidase activity"/>
    <property type="evidence" value="ECO:0007669"/>
    <property type="project" value="InterPro"/>
</dbReference>
<dbReference type="AlphaFoldDB" id="A0A382KSP2"/>
<dbReference type="SUPFAM" id="SSF56784">
    <property type="entry name" value="HAD-like"/>
    <property type="match status" value="1"/>
</dbReference>
<dbReference type="GO" id="GO:0009264">
    <property type="term" value="P:deoxyribonucleotide catabolic process"/>
    <property type="evidence" value="ECO:0007669"/>
    <property type="project" value="InterPro"/>
</dbReference>
<accession>A0A382KSP2</accession>
<sequence>MPHVYLDMDGVLVDLEKGAYKVHGANLSDVPKPERWDKINAIKDFWKNLEWMPGAKKMWDFLKPYSPSIMSAWTKHDPNSAGGKADWLKSHVGKLPRDRVNLVMRADKKRFAKDGRTKQPNVLIDDHPKNIGEWEANGGIGIHHTSVNGTIAKLKKLGFA</sequence>
<gene>
    <name evidence="1" type="ORF">METZ01_LOCUS279439</name>
</gene>
<organism evidence="1">
    <name type="scientific">marine metagenome</name>
    <dbReference type="NCBI Taxonomy" id="408172"/>
    <lineage>
        <taxon>unclassified sequences</taxon>
        <taxon>metagenomes</taxon>
        <taxon>ecological metagenomes</taxon>
    </lineage>
</organism>
<dbReference type="Gene3D" id="3.40.50.1000">
    <property type="entry name" value="HAD superfamily/HAD-like"/>
    <property type="match status" value="1"/>
</dbReference>
<dbReference type="InterPro" id="IPR023214">
    <property type="entry name" value="HAD_sf"/>
</dbReference>
<reference evidence="1" key="1">
    <citation type="submission" date="2018-05" db="EMBL/GenBank/DDBJ databases">
        <authorList>
            <person name="Lanie J.A."/>
            <person name="Ng W.-L."/>
            <person name="Kazmierczak K.M."/>
            <person name="Andrzejewski T.M."/>
            <person name="Davidsen T.M."/>
            <person name="Wayne K.J."/>
            <person name="Tettelin H."/>
            <person name="Glass J.I."/>
            <person name="Rusch D."/>
            <person name="Podicherti R."/>
            <person name="Tsui H.-C.T."/>
            <person name="Winkler M.E."/>
        </authorList>
    </citation>
    <scope>NUCLEOTIDE SEQUENCE</scope>
</reference>